<dbReference type="PANTHER" id="PTHR35793:SF2">
    <property type="entry name" value="INNER MEMBRANE PROTEIN YJIG"/>
    <property type="match status" value="1"/>
</dbReference>
<dbReference type="OrthoDB" id="9805623at2"/>
<dbReference type="RefSeq" id="WP_050726042.1">
    <property type="nucleotide sequence ID" value="NZ_CP012332.1"/>
</dbReference>
<keyword evidence="1" id="KW-0812">Transmembrane</keyword>
<keyword evidence="4" id="KW-1185">Reference proteome</keyword>
<feature type="transmembrane region" description="Helical" evidence="1">
    <location>
        <begin position="48"/>
        <end position="70"/>
    </location>
</feature>
<keyword evidence="1" id="KW-1133">Transmembrane helix</keyword>
<proteinExistence type="predicted"/>
<evidence type="ECO:0000256" key="1">
    <source>
        <dbReference type="SAM" id="Phobius"/>
    </source>
</evidence>
<feature type="domain" description="Nucleoside transporter/FeoB GTPase Gate" evidence="2">
    <location>
        <begin position="49"/>
        <end position="150"/>
    </location>
</feature>
<feature type="transmembrane region" description="Helical" evidence="1">
    <location>
        <begin position="7"/>
        <end position="28"/>
    </location>
</feature>
<feature type="transmembrane region" description="Helical" evidence="1">
    <location>
        <begin position="122"/>
        <end position="147"/>
    </location>
</feature>
<dbReference type="Proteomes" id="UP000055590">
    <property type="component" value="Chromosome"/>
</dbReference>
<dbReference type="STRING" id="1391653.AKJ08_2163"/>
<protein>
    <submittedName>
        <fullName evidence="3">Spore maturation protein B</fullName>
    </submittedName>
</protein>
<dbReference type="PANTHER" id="PTHR35793">
    <property type="entry name" value="INNER MEMBRANE PROTEIN YJIG"/>
    <property type="match status" value="1"/>
</dbReference>
<dbReference type="InterPro" id="IPR052549">
    <property type="entry name" value="SpmB"/>
</dbReference>
<dbReference type="EMBL" id="CP012332">
    <property type="protein sequence ID" value="AKU91776.1"/>
    <property type="molecule type" value="Genomic_DNA"/>
</dbReference>
<dbReference type="KEGG" id="vin:AKJ08_2163"/>
<dbReference type="InterPro" id="IPR011642">
    <property type="entry name" value="Gate_dom"/>
</dbReference>
<reference evidence="3 4" key="1">
    <citation type="submission" date="2015-08" db="EMBL/GenBank/DDBJ databases">
        <authorList>
            <person name="Babu N.S."/>
            <person name="Beckwith C.J."/>
            <person name="Beseler K.G."/>
            <person name="Brison A."/>
            <person name="Carone J.V."/>
            <person name="Caskin T.P."/>
            <person name="Diamond M."/>
            <person name="Durham M.E."/>
            <person name="Foxe J.M."/>
            <person name="Go M."/>
            <person name="Henderson B.A."/>
            <person name="Jones I.B."/>
            <person name="McGettigan J.A."/>
            <person name="Micheletti S.J."/>
            <person name="Nasrallah M.E."/>
            <person name="Ortiz D."/>
            <person name="Piller C.R."/>
            <person name="Privatt S.R."/>
            <person name="Schneider S.L."/>
            <person name="Sharp S."/>
            <person name="Smith T.C."/>
            <person name="Stanton J.D."/>
            <person name="Ullery H.E."/>
            <person name="Wilson R.J."/>
            <person name="Serrano M.G."/>
            <person name="Buck G."/>
            <person name="Lee V."/>
            <person name="Wang Y."/>
            <person name="Carvalho R."/>
            <person name="Voegtly L."/>
            <person name="Shi R."/>
            <person name="Duckworth R."/>
            <person name="Johnson A."/>
            <person name="Loviza R."/>
            <person name="Walstead R."/>
            <person name="Shah Z."/>
            <person name="Kiflezghi M."/>
            <person name="Wade K."/>
            <person name="Ball S.L."/>
            <person name="Bradley K.W."/>
            <person name="Asai D.J."/>
            <person name="Bowman C.A."/>
            <person name="Russell D.A."/>
            <person name="Pope W.H."/>
            <person name="Jacobs-Sera D."/>
            <person name="Hendrix R.W."/>
            <person name="Hatfull G.F."/>
        </authorList>
    </citation>
    <scope>NUCLEOTIDE SEQUENCE [LARGE SCALE GENOMIC DNA]</scope>
    <source>
        <strain evidence="3 4">DSM 27710</strain>
    </source>
</reference>
<sequence>MSLLAQVLEAISRWTIPVILVGVPGYALAKRVKVYPAFVAGAKEGLEIAFRIVPFLVAILAAVGAFRGAGAMDRLSSWLEPVLAPLGIPASVLPLFLVRPLSGSGANGLLADLIRSEGPDSLASLIGAVASGATETTFYVLAVYFGAVGITRFRHAIPAAVLAEAAGIAASIAIVRLVFGS</sequence>
<dbReference type="Pfam" id="PF07670">
    <property type="entry name" value="Gate"/>
    <property type="match status" value="1"/>
</dbReference>
<accession>A0A0K1PEE1</accession>
<dbReference type="AlphaFoldDB" id="A0A0K1PEE1"/>
<organism evidence="3 4">
    <name type="scientific">Vulgatibacter incomptus</name>
    <dbReference type="NCBI Taxonomy" id="1391653"/>
    <lineage>
        <taxon>Bacteria</taxon>
        <taxon>Pseudomonadati</taxon>
        <taxon>Myxococcota</taxon>
        <taxon>Myxococcia</taxon>
        <taxon>Myxococcales</taxon>
        <taxon>Cystobacterineae</taxon>
        <taxon>Vulgatibacteraceae</taxon>
        <taxon>Vulgatibacter</taxon>
    </lineage>
</organism>
<evidence type="ECO:0000259" key="2">
    <source>
        <dbReference type="Pfam" id="PF07670"/>
    </source>
</evidence>
<evidence type="ECO:0000313" key="3">
    <source>
        <dbReference type="EMBL" id="AKU91776.1"/>
    </source>
</evidence>
<keyword evidence="1" id="KW-0472">Membrane</keyword>
<gene>
    <name evidence="3" type="ORF">AKJ08_2163</name>
</gene>
<name>A0A0K1PEE1_9BACT</name>
<evidence type="ECO:0000313" key="4">
    <source>
        <dbReference type="Proteomes" id="UP000055590"/>
    </source>
</evidence>
<feature type="transmembrane region" description="Helical" evidence="1">
    <location>
        <begin position="159"/>
        <end position="179"/>
    </location>
</feature>
<dbReference type="GO" id="GO:0005886">
    <property type="term" value="C:plasma membrane"/>
    <property type="evidence" value="ECO:0007669"/>
    <property type="project" value="TreeGrafter"/>
</dbReference>